<organism evidence="1 2">
    <name type="scientific">Castanea mollissima</name>
    <name type="common">Chinese chestnut</name>
    <dbReference type="NCBI Taxonomy" id="60419"/>
    <lineage>
        <taxon>Eukaryota</taxon>
        <taxon>Viridiplantae</taxon>
        <taxon>Streptophyta</taxon>
        <taxon>Embryophyta</taxon>
        <taxon>Tracheophyta</taxon>
        <taxon>Spermatophyta</taxon>
        <taxon>Magnoliopsida</taxon>
        <taxon>eudicotyledons</taxon>
        <taxon>Gunneridae</taxon>
        <taxon>Pentapetalae</taxon>
        <taxon>rosids</taxon>
        <taxon>fabids</taxon>
        <taxon>Fagales</taxon>
        <taxon>Fagaceae</taxon>
        <taxon>Castanea</taxon>
    </lineage>
</organism>
<protein>
    <submittedName>
        <fullName evidence="1">Uncharacterized protein</fullName>
    </submittedName>
</protein>
<reference evidence="1" key="1">
    <citation type="submission" date="2020-03" db="EMBL/GenBank/DDBJ databases">
        <title>Castanea mollissima Vanexum genome sequencing.</title>
        <authorList>
            <person name="Staton M."/>
        </authorList>
    </citation>
    <scope>NUCLEOTIDE SEQUENCE</scope>
    <source>
        <tissue evidence="1">Leaf</tissue>
    </source>
</reference>
<dbReference type="Proteomes" id="UP000737018">
    <property type="component" value="Unassembled WGS sequence"/>
</dbReference>
<evidence type="ECO:0000313" key="1">
    <source>
        <dbReference type="EMBL" id="KAF3949337.1"/>
    </source>
</evidence>
<name>A0A8J4QHE4_9ROSI</name>
<dbReference type="EMBL" id="JRKL02006173">
    <property type="protein sequence ID" value="KAF3949337.1"/>
    <property type="molecule type" value="Genomic_DNA"/>
</dbReference>
<dbReference type="AlphaFoldDB" id="A0A8J4QHE4"/>
<accession>A0A8J4QHE4</accession>
<evidence type="ECO:0000313" key="2">
    <source>
        <dbReference type="Proteomes" id="UP000737018"/>
    </source>
</evidence>
<comment type="caution">
    <text evidence="1">The sequence shown here is derived from an EMBL/GenBank/DDBJ whole genome shotgun (WGS) entry which is preliminary data.</text>
</comment>
<sequence length="101" mass="11375">MKSGEYNLQKNTEARHFVEYGPERNTCILILGSERAGFNFHSQAVSLPAHILSHRKKRGASMLATIFSNLIFTKKMKVMQLISPGVSKFWNLLEIPHSGST</sequence>
<keyword evidence="2" id="KW-1185">Reference proteome</keyword>
<proteinExistence type="predicted"/>
<gene>
    <name evidence="1" type="ORF">CMV_024781</name>
</gene>